<sequence length="48" mass="5510">MAEADEIAERKRLAKVMDEIIERGRTRAATVDHADTDEIDYDEHGLPR</sequence>
<gene>
    <name evidence="2" type="ORF">ARHIZOSPH14_31810</name>
</gene>
<evidence type="ECO:0000313" key="2">
    <source>
        <dbReference type="EMBL" id="GLI28939.1"/>
    </source>
</evidence>
<dbReference type="Proteomes" id="UP001144396">
    <property type="component" value="Unassembled WGS sequence"/>
</dbReference>
<evidence type="ECO:0000256" key="1">
    <source>
        <dbReference type="SAM" id="MobiDB-lite"/>
    </source>
</evidence>
<dbReference type="AlphaFoldDB" id="A0A9W6CY77"/>
<name>A0A9W6CY77_9MICO</name>
<evidence type="ECO:0000313" key="3">
    <source>
        <dbReference type="Proteomes" id="UP001144396"/>
    </source>
</evidence>
<organism evidence="2 3">
    <name type="scientific">Agromyces rhizosphaerae</name>
    <dbReference type="NCBI Taxonomy" id="88374"/>
    <lineage>
        <taxon>Bacteria</taxon>
        <taxon>Bacillati</taxon>
        <taxon>Actinomycetota</taxon>
        <taxon>Actinomycetes</taxon>
        <taxon>Micrococcales</taxon>
        <taxon>Microbacteriaceae</taxon>
        <taxon>Agromyces</taxon>
    </lineage>
</organism>
<proteinExistence type="predicted"/>
<keyword evidence="3" id="KW-1185">Reference proteome</keyword>
<comment type="caution">
    <text evidence="2">The sequence shown here is derived from an EMBL/GenBank/DDBJ whole genome shotgun (WGS) entry which is preliminary data.</text>
</comment>
<dbReference type="EMBL" id="BSDP01000001">
    <property type="protein sequence ID" value="GLI28939.1"/>
    <property type="molecule type" value="Genomic_DNA"/>
</dbReference>
<reference evidence="2" key="1">
    <citation type="submission" date="2022-12" db="EMBL/GenBank/DDBJ databases">
        <title>Reference genome sequencing for broad-spectrum identification of bacterial and archaeal isolates by mass spectrometry.</title>
        <authorList>
            <person name="Sekiguchi Y."/>
            <person name="Tourlousse D.M."/>
        </authorList>
    </citation>
    <scope>NUCLEOTIDE SEQUENCE</scope>
    <source>
        <strain evidence="2">14</strain>
    </source>
</reference>
<dbReference type="RefSeq" id="WP_281886729.1">
    <property type="nucleotide sequence ID" value="NZ_BSDP01000001.1"/>
</dbReference>
<feature type="region of interest" description="Disordered" evidence="1">
    <location>
        <begin position="27"/>
        <end position="48"/>
    </location>
</feature>
<protein>
    <submittedName>
        <fullName evidence="2">Uncharacterized protein</fullName>
    </submittedName>
</protein>
<accession>A0A9W6CY77</accession>